<sequence>MAFTRAQKRAKTPHLPTELLAAIARQLSLDELTSLCRANRQLHEIAIRELYRSMHISFCASNSRFGSSSSKSSKTELVRVKKTNLSEDMRRLCETLLGDSEKAGQVQCIVLKNIDAAMSDSQLLVDALTKLPSLKVLRISYRGSWNFHPPSSVSVKKPINRWEKFFSGAATPLLRTLELHVDDIKPSSLLAFLRLHPSLEAIDFHSAVQYKTCATKGIHSDSLPQLSCLSCPVNWLRWMPSSGSLTTLSLYGIIKVGTHDSLLLTKEKLRPLTSIPSLKHLSIHLASSPKGTNLITCIGSFVPELEELVIKLSLCLCAAYFLSDMSNIEFLSSFSTFKKLSFLKVTVDKRQPLQRAILALHQKRLGNGQRLKTISDECSTLDQIVLQGGCHVREI</sequence>
<evidence type="ECO:0000259" key="1">
    <source>
        <dbReference type="PROSITE" id="PS50181"/>
    </source>
</evidence>
<dbReference type="InterPro" id="IPR001810">
    <property type="entry name" value="F-box_dom"/>
</dbReference>
<gene>
    <name evidence="2" type="ORF">STEHIDRAFT_142795</name>
</gene>
<dbReference type="KEGG" id="shs:STEHIDRAFT_142795"/>
<dbReference type="SUPFAM" id="SSF52047">
    <property type="entry name" value="RNI-like"/>
    <property type="match status" value="1"/>
</dbReference>
<dbReference type="RefSeq" id="XP_007310482.1">
    <property type="nucleotide sequence ID" value="XM_007310420.1"/>
</dbReference>
<feature type="non-terminal residue" evidence="2">
    <location>
        <position position="395"/>
    </location>
</feature>
<dbReference type="EMBL" id="JH687398">
    <property type="protein sequence ID" value="EIM80344.1"/>
    <property type="molecule type" value="Genomic_DNA"/>
</dbReference>
<organism evidence="2 3">
    <name type="scientific">Stereum hirsutum (strain FP-91666)</name>
    <name type="common">White-rot fungus</name>
    <dbReference type="NCBI Taxonomy" id="721885"/>
    <lineage>
        <taxon>Eukaryota</taxon>
        <taxon>Fungi</taxon>
        <taxon>Dikarya</taxon>
        <taxon>Basidiomycota</taxon>
        <taxon>Agaricomycotina</taxon>
        <taxon>Agaricomycetes</taxon>
        <taxon>Russulales</taxon>
        <taxon>Stereaceae</taxon>
        <taxon>Stereum</taxon>
    </lineage>
</organism>
<reference evidence="3" key="1">
    <citation type="journal article" date="2012" name="Science">
        <title>The Paleozoic origin of enzymatic lignin decomposition reconstructed from 31 fungal genomes.</title>
        <authorList>
            <person name="Floudas D."/>
            <person name="Binder M."/>
            <person name="Riley R."/>
            <person name="Barry K."/>
            <person name="Blanchette R.A."/>
            <person name="Henrissat B."/>
            <person name="Martinez A.T."/>
            <person name="Otillar R."/>
            <person name="Spatafora J.W."/>
            <person name="Yadav J.S."/>
            <person name="Aerts A."/>
            <person name="Benoit I."/>
            <person name="Boyd A."/>
            <person name="Carlson A."/>
            <person name="Copeland A."/>
            <person name="Coutinho P.M."/>
            <person name="de Vries R.P."/>
            <person name="Ferreira P."/>
            <person name="Findley K."/>
            <person name="Foster B."/>
            <person name="Gaskell J."/>
            <person name="Glotzer D."/>
            <person name="Gorecki P."/>
            <person name="Heitman J."/>
            <person name="Hesse C."/>
            <person name="Hori C."/>
            <person name="Igarashi K."/>
            <person name="Jurgens J.A."/>
            <person name="Kallen N."/>
            <person name="Kersten P."/>
            <person name="Kohler A."/>
            <person name="Kuees U."/>
            <person name="Kumar T.K.A."/>
            <person name="Kuo A."/>
            <person name="LaButti K."/>
            <person name="Larrondo L.F."/>
            <person name="Lindquist E."/>
            <person name="Ling A."/>
            <person name="Lombard V."/>
            <person name="Lucas S."/>
            <person name="Lundell T."/>
            <person name="Martin R."/>
            <person name="McLaughlin D.J."/>
            <person name="Morgenstern I."/>
            <person name="Morin E."/>
            <person name="Murat C."/>
            <person name="Nagy L.G."/>
            <person name="Nolan M."/>
            <person name="Ohm R.A."/>
            <person name="Patyshakuliyeva A."/>
            <person name="Rokas A."/>
            <person name="Ruiz-Duenas F.J."/>
            <person name="Sabat G."/>
            <person name="Salamov A."/>
            <person name="Samejima M."/>
            <person name="Schmutz J."/>
            <person name="Slot J.C."/>
            <person name="St John F."/>
            <person name="Stenlid J."/>
            <person name="Sun H."/>
            <person name="Sun S."/>
            <person name="Syed K."/>
            <person name="Tsang A."/>
            <person name="Wiebenga A."/>
            <person name="Young D."/>
            <person name="Pisabarro A."/>
            <person name="Eastwood D.C."/>
            <person name="Martin F."/>
            <person name="Cullen D."/>
            <person name="Grigoriev I.V."/>
            <person name="Hibbett D.S."/>
        </authorList>
    </citation>
    <scope>NUCLEOTIDE SEQUENCE [LARGE SCALE GENOMIC DNA]</scope>
    <source>
        <strain evidence="3">FP-91666</strain>
    </source>
</reference>
<dbReference type="Pfam" id="PF12937">
    <property type="entry name" value="F-box-like"/>
    <property type="match status" value="1"/>
</dbReference>
<feature type="domain" description="F-box" evidence="1">
    <location>
        <begin position="9"/>
        <end position="54"/>
    </location>
</feature>
<keyword evidence="3" id="KW-1185">Reference proteome</keyword>
<proteinExistence type="predicted"/>
<dbReference type="OrthoDB" id="5284003at2759"/>
<accession>R7RYD8</accession>
<protein>
    <recommendedName>
        <fullName evidence="1">F-box domain-containing protein</fullName>
    </recommendedName>
</protein>
<name>R7RYD8_STEHR</name>
<evidence type="ECO:0000313" key="2">
    <source>
        <dbReference type="EMBL" id="EIM80344.1"/>
    </source>
</evidence>
<dbReference type="GeneID" id="18799136"/>
<dbReference type="AlphaFoldDB" id="R7RYD8"/>
<dbReference type="PROSITE" id="PS50181">
    <property type="entry name" value="FBOX"/>
    <property type="match status" value="1"/>
</dbReference>
<evidence type="ECO:0000313" key="3">
    <source>
        <dbReference type="Proteomes" id="UP000053927"/>
    </source>
</evidence>
<dbReference type="Proteomes" id="UP000053927">
    <property type="component" value="Unassembled WGS sequence"/>
</dbReference>